<proteinExistence type="predicted"/>
<keyword evidence="4" id="KW-0411">Iron-sulfur</keyword>
<accession>A0AA90J8T1</accession>
<sequence length="516" mass="57671">MHDGGNFVSNQEQKLPDSPESYWRNSTDLPSFGELSEDVKTDVAIIGGGMTGLTTAYLLTKKGYSVVLIESGRILDGTTGYTTAKITAQHDLIYDELIRHIGMPNARLYYEANLKALSFIKNLVLEQKIPCDFEEQDACIYTTEEQSVQKIRKEYEAYQKLGIDREFIKDLPVPIDVKAGLVMKNQAQFHPLHYLKYLAEAVREAGGKIYENTAAKEIKEGDRPKVLTRSGHQIFSDYVACCTHFPFHDKKGFYFARLEPSRSYVLAVKPKTPYPGGMYLSIDQPSRSLRSVTIDGEKMVLVGGESHKTGQGEDTINHYQALESFAEGVLGVESIPYRWSAQDLITLDKIPYIGPIYPKEKRIFVATGFRKWGMTTSTLAAQLMTDHITGEDNPYQAVFQPARFHPDPSIKKAISYNADVAKHFAEGKLEQPIRKPEDLVNGEGAVVSHAGKRAGAYRDEKGELHLVDTTCTHMGCEVEWNDGEKTWDCPCHGSRFSIDGDVIEGPAVEPLKDPES</sequence>
<dbReference type="PANTHER" id="PTHR13847">
    <property type="entry name" value="SARCOSINE DEHYDROGENASE-RELATED"/>
    <property type="match status" value="1"/>
</dbReference>
<keyword evidence="1" id="KW-0001">2Fe-2S</keyword>
<dbReference type="Gene3D" id="3.30.9.10">
    <property type="entry name" value="D-Amino Acid Oxidase, subunit A, domain 2"/>
    <property type="match status" value="1"/>
</dbReference>
<dbReference type="GO" id="GO:0004497">
    <property type="term" value="F:monooxygenase activity"/>
    <property type="evidence" value="ECO:0007669"/>
    <property type="project" value="UniProtKB-ARBA"/>
</dbReference>
<dbReference type="SUPFAM" id="SSF50022">
    <property type="entry name" value="ISP domain"/>
    <property type="match status" value="1"/>
</dbReference>
<evidence type="ECO:0000256" key="6">
    <source>
        <dbReference type="SAM" id="MobiDB-lite"/>
    </source>
</evidence>
<dbReference type="InterPro" id="IPR038010">
    <property type="entry name" value="YhfW_C"/>
</dbReference>
<keyword evidence="5" id="KW-1015">Disulfide bond</keyword>
<dbReference type="PRINTS" id="PR00162">
    <property type="entry name" value="RIESKE"/>
</dbReference>
<dbReference type="InterPro" id="IPR036922">
    <property type="entry name" value="Rieske_2Fe-2S_sf"/>
</dbReference>
<evidence type="ECO:0000256" key="5">
    <source>
        <dbReference type="ARBA" id="ARBA00023157"/>
    </source>
</evidence>
<dbReference type="SUPFAM" id="SSF51971">
    <property type="entry name" value="Nucleotide-binding domain"/>
    <property type="match status" value="1"/>
</dbReference>
<dbReference type="Proteomes" id="UP001066455">
    <property type="component" value="Unassembled WGS sequence"/>
</dbReference>
<dbReference type="GO" id="GO:0016705">
    <property type="term" value="F:oxidoreductase activity, acting on paired donors, with incorporation or reduction of molecular oxygen"/>
    <property type="evidence" value="ECO:0007669"/>
    <property type="project" value="UniProtKB-ARBA"/>
</dbReference>
<feature type="domain" description="Rieske" evidence="7">
    <location>
        <begin position="431"/>
        <end position="516"/>
    </location>
</feature>
<comment type="caution">
    <text evidence="8">The sequence shown here is derived from an EMBL/GenBank/DDBJ whole genome shotgun (WGS) entry which is preliminary data.</text>
</comment>
<evidence type="ECO:0000256" key="2">
    <source>
        <dbReference type="ARBA" id="ARBA00022723"/>
    </source>
</evidence>
<evidence type="ECO:0000256" key="4">
    <source>
        <dbReference type="ARBA" id="ARBA00023014"/>
    </source>
</evidence>
<dbReference type="EMBL" id="JALAXI010000003">
    <property type="protein sequence ID" value="MCY9279055.1"/>
    <property type="molecule type" value="Genomic_DNA"/>
</dbReference>
<dbReference type="GO" id="GO:0005737">
    <property type="term" value="C:cytoplasm"/>
    <property type="evidence" value="ECO:0007669"/>
    <property type="project" value="TreeGrafter"/>
</dbReference>
<dbReference type="Gene3D" id="2.102.10.10">
    <property type="entry name" value="Rieske [2Fe-2S] iron-sulphur domain"/>
    <property type="match status" value="1"/>
</dbReference>
<name>A0AA90J8T1_9BACI</name>
<dbReference type="GO" id="GO:0051537">
    <property type="term" value="F:2 iron, 2 sulfur cluster binding"/>
    <property type="evidence" value="ECO:0007669"/>
    <property type="project" value="UniProtKB-KW"/>
</dbReference>
<dbReference type="Gene3D" id="3.50.50.60">
    <property type="entry name" value="FAD/NAD(P)-binding domain"/>
    <property type="match status" value="1"/>
</dbReference>
<evidence type="ECO:0000313" key="9">
    <source>
        <dbReference type="Proteomes" id="UP001066455"/>
    </source>
</evidence>
<dbReference type="GO" id="GO:0046872">
    <property type="term" value="F:metal ion binding"/>
    <property type="evidence" value="ECO:0007669"/>
    <property type="project" value="UniProtKB-KW"/>
</dbReference>
<dbReference type="InterPro" id="IPR006076">
    <property type="entry name" value="FAD-dep_OxRdtase"/>
</dbReference>
<dbReference type="Pfam" id="PF01266">
    <property type="entry name" value="DAO"/>
    <property type="match status" value="1"/>
</dbReference>
<dbReference type="AlphaFoldDB" id="A0AA90J8T1"/>
<dbReference type="PANTHER" id="PTHR13847:SF274">
    <property type="entry name" value="RIESKE 2FE-2S IRON-SULFUR PROTEIN YHFW-RELATED"/>
    <property type="match status" value="1"/>
</dbReference>
<dbReference type="FunFam" id="2.102.10.10:FF:000014">
    <property type="entry name" value="Oxidoreductase, FAD dependent"/>
    <property type="match status" value="1"/>
</dbReference>
<protein>
    <submittedName>
        <fullName evidence="8">FAD-dependent oxidoreductase</fullName>
    </submittedName>
</protein>
<keyword evidence="2" id="KW-0479">Metal-binding</keyword>
<dbReference type="InterPro" id="IPR017941">
    <property type="entry name" value="Rieske_2Fe-2S"/>
</dbReference>
<keyword evidence="3" id="KW-0408">Iron</keyword>
<dbReference type="Pfam" id="PF00355">
    <property type="entry name" value="Rieske"/>
    <property type="match status" value="1"/>
</dbReference>
<evidence type="ECO:0000256" key="3">
    <source>
        <dbReference type="ARBA" id="ARBA00023004"/>
    </source>
</evidence>
<dbReference type="PROSITE" id="PS51296">
    <property type="entry name" value="RIESKE"/>
    <property type="match status" value="1"/>
</dbReference>
<evidence type="ECO:0000259" key="7">
    <source>
        <dbReference type="PROSITE" id="PS51296"/>
    </source>
</evidence>
<feature type="region of interest" description="Disordered" evidence="6">
    <location>
        <begin position="1"/>
        <end position="23"/>
    </location>
</feature>
<dbReference type="InterPro" id="IPR005805">
    <property type="entry name" value="Rieske_Fe-S_prot_C"/>
</dbReference>
<dbReference type="RefSeq" id="WP_268304822.1">
    <property type="nucleotide sequence ID" value="NZ_JALAJL010000010.1"/>
</dbReference>
<dbReference type="CDD" id="cd03477">
    <property type="entry name" value="Rieske_YhfW_C"/>
    <property type="match status" value="1"/>
</dbReference>
<organism evidence="8 9">
    <name type="scientific">Bacillus haynesii</name>
    <dbReference type="NCBI Taxonomy" id="1925021"/>
    <lineage>
        <taxon>Bacteria</taxon>
        <taxon>Bacillati</taxon>
        <taxon>Bacillota</taxon>
        <taxon>Bacilli</taxon>
        <taxon>Bacillales</taxon>
        <taxon>Bacillaceae</taxon>
        <taxon>Bacillus</taxon>
    </lineage>
</organism>
<reference evidence="8" key="1">
    <citation type="submission" date="2022-02" db="EMBL/GenBank/DDBJ databases">
        <title>Crop Bioprotection Bacillus Genome Sequencing.</title>
        <authorList>
            <person name="Dunlap C."/>
        </authorList>
    </citation>
    <scope>NUCLEOTIDE SEQUENCE</scope>
    <source>
        <strain evidence="8">T20C14</strain>
    </source>
</reference>
<evidence type="ECO:0000313" key="8">
    <source>
        <dbReference type="EMBL" id="MCY9279055.1"/>
    </source>
</evidence>
<dbReference type="GO" id="GO:0016020">
    <property type="term" value="C:membrane"/>
    <property type="evidence" value="ECO:0007669"/>
    <property type="project" value="InterPro"/>
</dbReference>
<gene>
    <name evidence="8" type="ORF">MOE73_03080</name>
</gene>
<evidence type="ECO:0000256" key="1">
    <source>
        <dbReference type="ARBA" id="ARBA00022714"/>
    </source>
</evidence>
<dbReference type="InterPro" id="IPR036188">
    <property type="entry name" value="FAD/NAD-bd_sf"/>
</dbReference>